<keyword evidence="1" id="KW-0812">Transmembrane</keyword>
<keyword evidence="3" id="KW-1185">Reference proteome</keyword>
<keyword evidence="1" id="KW-0472">Membrane</keyword>
<reference evidence="3" key="1">
    <citation type="submission" date="2020-06" db="EMBL/GenBank/DDBJ databases">
        <title>Nostoc edaphicum CCNP1411 genome.</title>
        <authorList>
            <person name="Fidor A."/>
            <person name="Grabski M."/>
            <person name="Gawor J."/>
            <person name="Gromadka R."/>
            <person name="Wegrzyn G."/>
            <person name="Mazur-Marzec H."/>
        </authorList>
    </citation>
    <scope>NUCLEOTIDE SEQUENCE [LARGE SCALE GENOMIC DNA]</scope>
    <source>
        <strain evidence="3">CCNP1411</strain>
    </source>
</reference>
<keyword evidence="1" id="KW-1133">Transmembrane helix</keyword>
<dbReference type="AlphaFoldDB" id="A0A7D7QRV5"/>
<gene>
    <name evidence="2" type="ORF">HUN01_32525</name>
</gene>
<dbReference type="KEGG" id="ned:HUN01_32525"/>
<accession>A0A7D7QRV5</accession>
<feature type="transmembrane region" description="Helical" evidence="1">
    <location>
        <begin position="12"/>
        <end position="29"/>
    </location>
</feature>
<protein>
    <submittedName>
        <fullName evidence="2">Uncharacterized protein</fullName>
    </submittedName>
</protein>
<evidence type="ECO:0000313" key="2">
    <source>
        <dbReference type="EMBL" id="QMS92100.1"/>
    </source>
</evidence>
<evidence type="ECO:0000313" key="3">
    <source>
        <dbReference type="Proteomes" id="UP000514713"/>
    </source>
</evidence>
<sequence>MKILNWKGYQIIAWIGQAVLTIFVIAAAVQQIHEKNGLNNNLQIQVLRNSQKLTRPTHNQEWEIAIFTNLPPIDASGILVAELYQEQIITI</sequence>
<evidence type="ECO:0000256" key="1">
    <source>
        <dbReference type="SAM" id="Phobius"/>
    </source>
</evidence>
<proteinExistence type="predicted"/>
<dbReference type="EMBL" id="CP054698">
    <property type="protein sequence ID" value="QMS92100.1"/>
    <property type="molecule type" value="Genomic_DNA"/>
</dbReference>
<organism evidence="2 3">
    <name type="scientific">Nostoc edaphicum CCNP1411</name>
    <dbReference type="NCBI Taxonomy" id="1472755"/>
    <lineage>
        <taxon>Bacteria</taxon>
        <taxon>Bacillati</taxon>
        <taxon>Cyanobacteriota</taxon>
        <taxon>Cyanophyceae</taxon>
        <taxon>Nostocales</taxon>
        <taxon>Nostocaceae</taxon>
        <taxon>Nostoc</taxon>
    </lineage>
</organism>
<name>A0A7D7QRV5_9NOSO</name>
<dbReference type="Proteomes" id="UP000514713">
    <property type="component" value="Chromosome"/>
</dbReference>
<dbReference type="RefSeq" id="WP_181932961.1">
    <property type="nucleotide sequence ID" value="NZ_CP054698.1"/>
</dbReference>